<sequence length="143" mass="15736">MQGVLFGANLCITTVLRGRLTGTADLISLIAAPICAILSVNDKFKNIFISLINGFSVSYLSCLLFRINNILEAALILGIAYFIFLILVAGSEKVQSCFAEICTGTFAVISFIDLFRIPAFFASLHGSHYRSKIYDVFCFLFVQ</sequence>
<feature type="transmembrane region" description="Helical" evidence="1">
    <location>
        <begin position="20"/>
        <end position="40"/>
    </location>
</feature>
<feature type="transmembrane region" description="Helical" evidence="1">
    <location>
        <begin position="47"/>
        <end position="67"/>
    </location>
</feature>
<dbReference type="VEuPathDB" id="MicrosporidiaDB:NAPIS_ORF01305"/>
<accession>T0L9L7</accession>
<proteinExistence type="predicted"/>
<keyword evidence="3" id="KW-1185">Reference proteome</keyword>
<feature type="transmembrane region" description="Helical" evidence="1">
    <location>
        <begin position="97"/>
        <end position="121"/>
    </location>
</feature>
<dbReference type="HOGENOM" id="CLU_1806732_0_0_1"/>
<evidence type="ECO:0000313" key="2">
    <source>
        <dbReference type="EMBL" id="EQB61123.1"/>
    </source>
</evidence>
<dbReference type="EMBL" id="KE647171">
    <property type="protein sequence ID" value="EQB61123.1"/>
    <property type="molecule type" value="Genomic_DNA"/>
</dbReference>
<keyword evidence="1" id="KW-0472">Membrane</keyword>
<reference evidence="2 3" key="1">
    <citation type="journal article" date="2013" name="BMC Genomics">
        <title>Genome sequencing and comparative genomics of honey bee microsporidia, Nosema apis reveal novel insights into host-parasite interactions.</title>
        <authorList>
            <person name="Chen Yp."/>
            <person name="Pettis J.S."/>
            <person name="Zhao Y."/>
            <person name="Liu X."/>
            <person name="Tallon L.J."/>
            <person name="Sadzewicz L.D."/>
            <person name="Li R."/>
            <person name="Zheng H."/>
            <person name="Huang S."/>
            <person name="Zhang X."/>
            <person name="Hamilton M.C."/>
            <person name="Pernal S.F."/>
            <person name="Melathopoulos A.P."/>
            <person name="Yan X."/>
            <person name="Evans J.D."/>
        </authorList>
    </citation>
    <scope>NUCLEOTIDE SEQUENCE [LARGE SCALE GENOMIC DNA]</scope>
    <source>
        <strain evidence="2 3">BRL 01</strain>
    </source>
</reference>
<gene>
    <name evidence="2" type="ORF">NAPIS_ORF01305</name>
</gene>
<evidence type="ECO:0000256" key="1">
    <source>
        <dbReference type="SAM" id="Phobius"/>
    </source>
</evidence>
<protein>
    <submittedName>
        <fullName evidence="2">Uncharacterized protein</fullName>
    </submittedName>
</protein>
<dbReference type="OrthoDB" id="10365250at2759"/>
<dbReference type="AlphaFoldDB" id="T0L9L7"/>
<keyword evidence="1" id="KW-1133">Transmembrane helix</keyword>
<name>T0L9L7_9MICR</name>
<feature type="transmembrane region" description="Helical" evidence="1">
    <location>
        <begin position="73"/>
        <end position="90"/>
    </location>
</feature>
<keyword evidence="1" id="KW-0812">Transmembrane</keyword>
<organism evidence="2 3">
    <name type="scientific">Vairimorpha apis BRL 01</name>
    <dbReference type="NCBI Taxonomy" id="1037528"/>
    <lineage>
        <taxon>Eukaryota</taxon>
        <taxon>Fungi</taxon>
        <taxon>Fungi incertae sedis</taxon>
        <taxon>Microsporidia</taxon>
        <taxon>Nosematidae</taxon>
        <taxon>Vairimorpha</taxon>
    </lineage>
</organism>
<dbReference type="Proteomes" id="UP000053780">
    <property type="component" value="Unassembled WGS sequence"/>
</dbReference>
<evidence type="ECO:0000313" key="3">
    <source>
        <dbReference type="Proteomes" id="UP000053780"/>
    </source>
</evidence>